<feature type="transmembrane region" description="Helical" evidence="2">
    <location>
        <begin position="157"/>
        <end position="177"/>
    </location>
</feature>
<dbReference type="EMBL" id="BLZA01000049">
    <property type="protein sequence ID" value="GHJ89772.1"/>
    <property type="molecule type" value="Genomic_DNA"/>
</dbReference>
<name>A0A8H3YJ36_9TREE</name>
<evidence type="ECO:0000313" key="4">
    <source>
        <dbReference type="Proteomes" id="UP000620104"/>
    </source>
</evidence>
<dbReference type="AlphaFoldDB" id="A0A8H3YJ36"/>
<comment type="caution">
    <text evidence="3">The sequence shown here is derived from an EMBL/GenBank/DDBJ whole genome shotgun (WGS) entry which is preliminary data.</text>
</comment>
<keyword evidence="2" id="KW-0472">Membrane</keyword>
<organism evidence="3 4">
    <name type="scientific">Naganishia liquefaciens</name>
    <dbReference type="NCBI Taxonomy" id="104408"/>
    <lineage>
        <taxon>Eukaryota</taxon>
        <taxon>Fungi</taxon>
        <taxon>Dikarya</taxon>
        <taxon>Basidiomycota</taxon>
        <taxon>Agaricomycotina</taxon>
        <taxon>Tremellomycetes</taxon>
        <taxon>Filobasidiales</taxon>
        <taxon>Filobasidiaceae</taxon>
        <taxon>Naganishia</taxon>
    </lineage>
</organism>
<protein>
    <recommendedName>
        <fullName evidence="5">Phospholipid:diacylglycerol acyltransferase</fullName>
    </recommendedName>
</protein>
<dbReference type="Gene3D" id="3.40.50.1820">
    <property type="entry name" value="alpha/beta hydrolase"/>
    <property type="match status" value="1"/>
</dbReference>
<evidence type="ECO:0000256" key="2">
    <source>
        <dbReference type="SAM" id="Phobius"/>
    </source>
</evidence>
<proteinExistence type="predicted"/>
<dbReference type="InterPro" id="IPR029058">
    <property type="entry name" value="AB_hydrolase_fold"/>
</dbReference>
<sequence length="807" mass="89686">MSKPVTRSASKEKAKTATAVHEAEAASPTPKSLHIRRRKSAPATTENEADGHGDLEEMKGKDKMKSADKAEPVSRMNLDGLREKLGEETEDFTVKLHPTGNGHYKLLAPGTPLHEIALTEDGISHSEGSFSKHHKRAARKSSKASRSWKSWAFGRKFFFPAGIVLGLAVSAVVFTPLSNIPPEILESLYTDAGNLDTRMTDVKNMVSGMKFPSFDFDLRDLANNLTVVQQTRKVFTNRNFEAGLELGRSEGISAHHPVILVPGIVSTGLESWSTSEEHKSWFRKRLWGTSTMIQAVLSDKKKWIEALSLDPETGLDPVGFRVRAAQGLDAASEFIQGYWVWQPIVQNLAAIGYDTNAMEMASYDWRLSYMNLEIRDAYFTRLKRTIETFKRTTGQKAVLTSHSMGATIVMYFLKWVEAMPEHDIDGKGFGGGGGPQWVEEHVSDWVNIAGTLLGVSKSMTAFLSGEMKDTVEIHPAGSWVLERFFSRKERAGLFRKWPGSTSMWMKGTDRIWGNHDSAPDDPENATDTHGRFFSFRETSDGEPAASQAPKEGEITPDTPRANLTMNEAGAYILSHTPNWFQKMYQGNYSNGFETDIKTLKENGRNHRKWTNPLEVQLPNAPSMRIHCLYGHGKPTERSYWYMQGEFEHDEVHSEGGGAQCTPDELIERANGSLITCRTPLDMPSARKHWIDTEISLSGSLPEVKRGVKFGEGDGTVPLLSLGAMCVRGWNEPRWNPAGIKVITKEFNHEPEALDLRGGARTGDHIDILGSTALNQAVLRVAAGRGEEMSNEIISNITQYASKIDWGT</sequence>
<evidence type="ECO:0000313" key="3">
    <source>
        <dbReference type="EMBL" id="GHJ89772.1"/>
    </source>
</evidence>
<dbReference type="GO" id="GO:0006629">
    <property type="term" value="P:lipid metabolic process"/>
    <property type="evidence" value="ECO:0007669"/>
    <property type="project" value="InterPro"/>
</dbReference>
<keyword evidence="4" id="KW-1185">Reference proteome</keyword>
<feature type="region of interest" description="Disordered" evidence="1">
    <location>
        <begin position="535"/>
        <end position="561"/>
    </location>
</feature>
<dbReference type="SUPFAM" id="SSF53474">
    <property type="entry name" value="alpha/beta-Hydrolases"/>
    <property type="match status" value="1"/>
</dbReference>
<evidence type="ECO:0008006" key="5">
    <source>
        <dbReference type="Google" id="ProtNLM"/>
    </source>
</evidence>
<keyword evidence="2" id="KW-1133">Transmembrane helix</keyword>
<reference evidence="3" key="1">
    <citation type="submission" date="2020-07" db="EMBL/GenBank/DDBJ databases">
        <title>Draft Genome Sequence of a Deep-Sea Yeast, Naganishia (Cryptococcus) liquefaciens strain N6.</title>
        <authorList>
            <person name="Han Y.W."/>
            <person name="Kajitani R."/>
            <person name="Morimoto H."/>
            <person name="Parhat M."/>
            <person name="Tsubouchi H."/>
            <person name="Bakenova O."/>
            <person name="Ogata M."/>
            <person name="Argunhan B."/>
            <person name="Aoki R."/>
            <person name="Kajiwara S."/>
            <person name="Itoh T."/>
            <person name="Iwasaki H."/>
        </authorList>
    </citation>
    <scope>NUCLEOTIDE SEQUENCE</scope>
    <source>
        <strain evidence="3">N6</strain>
    </source>
</reference>
<evidence type="ECO:0000256" key="1">
    <source>
        <dbReference type="SAM" id="MobiDB-lite"/>
    </source>
</evidence>
<dbReference type="InterPro" id="IPR003386">
    <property type="entry name" value="LACT/PDAT_acylTrfase"/>
</dbReference>
<accession>A0A8H3YJ36</accession>
<dbReference type="GO" id="GO:0008374">
    <property type="term" value="F:O-acyltransferase activity"/>
    <property type="evidence" value="ECO:0007669"/>
    <property type="project" value="InterPro"/>
</dbReference>
<dbReference type="PANTHER" id="PTHR11440">
    <property type="entry name" value="LECITHIN-CHOLESTEROL ACYLTRANSFERASE-RELATED"/>
    <property type="match status" value="1"/>
</dbReference>
<feature type="region of interest" description="Disordered" evidence="1">
    <location>
        <begin position="1"/>
        <end position="73"/>
    </location>
</feature>
<gene>
    <name evidence="3" type="ORF">NliqN6_6174</name>
</gene>
<keyword evidence="2" id="KW-0812">Transmembrane</keyword>
<dbReference type="Proteomes" id="UP000620104">
    <property type="component" value="Unassembled WGS sequence"/>
</dbReference>
<dbReference type="OrthoDB" id="190846at2759"/>
<dbReference type="Pfam" id="PF02450">
    <property type="entry name" value="LCAT"/>
    <property type="match status" value="1"/>
</dbReference>
<feature type="compositionally biased region" description="Basic and acidic residues" evidence="1">
    <location>
        <begin position="49"/>
        <end position="72"/>
    </location>
</feature>